<dbReference type="AlphaFoldDB" id="A0A5C3DY62"/>
<dbReference type="InterPro" id="IPR011008">
    <property type="entry name" value="Dimeric_a/b-barrel"/>
</dbReference>
<sequence length="272" mass="31720">MSDKFRPNEPGLLVVFMEPGELVNLTEFHEWYDSEHVPLRIERFPTFRSAVRYSVPNTTLSPIQGNAPGSSWGAFYTISDNSVFSDSSYTNLRSQRSQREAELFTRLAIIDRRIYKLEYDSDWDDNIKMDRKKLGLKVQTQKDTPRYLVTNSIDIKDEWKQEYDTWFQEEHVPMLSKIKGWRRSRRFTLVDNGVNGREAKPSDADNVPKVMGMHEESAEFKAATNTPWRTKVMGENNSNVIRRERKVCTLYRAWDPIAALNADQQVDPEQAK</sequence>
<proteinExistence type="predicted"/>
<evidence type="ECO:0008006" key="3">
    <source>
        <dbReference type="Google" id="ProtNLM"/>
    </source>
</evidence>
<name>A0A5C3DY62_9BASI</name>
<evidence type="ECO:0000313" key="2">
    <source>
        <dbReference type="Proteomes" id="UP000324022"/>
    </source>
</evidence>
<keyword evidence="2" id="KW-1185">Reference proteome</keyword>
<dbReference type="OrthoDB" id="2851338at2759"/>
<dbReference type="EMBL" id="OOIN01000004">
    <property type="protein sequence ID" value="SPO22277.1"/>
    <property type="molecule type" value="Genomic_DNA"/>
</dbReference>
<organism evidence="1 2">
    <name type="scientific">Ustilago trichophora</name>
    <dbReference type="NCBI Taxonomy" id="86804"/>
    <lineage>
        <taxon>Eukaryota</taxon>
        <taxon>Fungi</taxon>
        <taxon>Dikarya</taxon>
        <taxon>Basidiomycota</taxon>
        <taxon>Ustilaginomycotina</taxon>
        <taxon>Ustilaginomycetes</taxon>
        <taxon>Ustilaginales</taxon>
        <taxon>Ustilaginaceae</taxon>
        <taxon>Ustilago</taxon>
    </lineage>
</organism>
<dbReference type="Proteomes" id="UP000324022">
    <property type="component" value="Unassembled WGS sequence"/>
</dbReference>
<dbReference type="SUPFAM" id="SSF54909">
    <property type="entry name" value="Dimeric alpha+beta barrel"/>
    <property type="match status" value="1"/>
</dbReference>
<accession>A0A5C3DY62</accession>
<evidence type="ECO:0000313" key="1">
    <source>
        <dbReference type="EMBL" id="SPO22277.1"/>
    </source>
</evidence>
<gene>
    <name evidence="1" type="ORF">UTRI_00955</name>
</gene>
<reference evidence="1 2" key="1">
    <citation type="submission" date="2018-03" db="EMBL/GenBank/DDBJ databases">
        <authorList>
            <person name="Guldener U."/>
        </authorList>
    </citation>
    <scope>NUCLEOTIDE SEQUENCE [LARGE SCALE GENOMIC DNA]</scope>
    <source>
        <strain evidence="1 2">NBRC100155</strain>
    </source>
</reference>
<protein>
    <recommendedName>
        <fullName evidence="3">EthD domain-containing protein</fullName>
    </recommendedName>
</protein>